<feature type="region of interest" description="Disordered" evidence="1">
    <location>
        <begin position="63"/>
        <end position="87"/>
    </location>
</feature>
<evidence type="ECO:0000313" key="3">
    <source>
        <dbReference type="Proteomes" id="UP000828390"/>
    </source>
</evidence>
<gene>
    <name evidence="2" type="ORF">DPMN_169715</name>
</gene>
<organism evidence="2 3">
    <name type="scientific">Dreissena polymorpha</name>
    <name type="common">Zebra mussel</name>
    <name type="synonym">Mytilus polymorpha</name>
    <dbReference type="NCBI Taxonomy" id="45954"/>
    <lineage>
        <taxon>Eukaryota</taxon>
        <taxon>Metazoa</taxon>
        <taxon>Spiralia</taxon>
        <taxon>Lophotrochozoa</taxon>
        <taxon>Mollusca</taxon>
        <taxon>Bivalvia</taxon>
        <taxon>Autobranchia</taxon>
        <taxon>Heteroconchia</taxon>
        <taxon>Euheterodonta</taxon>
        <taxon>Imparidentia</taxon>
        <taxon>Neoheterodontei</taxon>
        <taxon>Myida</taxon>
        <taxon>Dreissenoidea</taxon>
        <taxon>Dreissenidae</taxon>
        <taxon>Dreissena</taxon>
    </lineage>
</organism>
<reference evidence="2" key="1">
    <citation type="journal article" date="2019" name="bioRxiv">
        <title>The Genome of the Zebra Mussel, Dreissena polymorpha: A Resource for Invasive Species Research.</title>
        <authorList>
            <person name="McCartney M.A."/>
            <person name="Auch B."/>
            <person name="Kono T."/>
            <person name="Mallez S."/>
            <person name="Zhang Y."/>
            <person name="Obille A."/>
            <person name="Becker A."/>
            <person name="Abrahante J.E."/>
            <person name="Garbe J."/>
            <person name="Badalamenti J.P."/>
            <person name="Herman A."/>
            <person name="Mangelson H."/>
            <person name="Liachko I."/>
            <person name="Sullivan S."/>
            <person name="Sone E.D."/>
            <person name="Koren S."/>
            <person name="Silverstein K.A.T."/>
            <person name="Beckman K.B."/>
            <person name="Gohl D.M."/>
        </authorList>
    </citation>
    <scope>NUCLEOTIDE SEQUENCE</scope>
    <source>
        <strain evidence="2">Duluth1</strain>
        <tissue evidence="2">Whole animal</tissue>
    </source>
</reference>
<evidence type="ECO:0000256" key="1">
    <source>
        <dbReference type="SAM" id="MobiDB-lite"/>
    </source>
</evidence>
<dbReference type="EMBL" id="JAIWYP010000009">
    <property type="protein sequence ID" value="KAH3768502.1"/>
    <property type="molecule type" value="Genomic_DNA"/>
</dbReference>
<protein>
    <submittedName>
        <fullName evidence="2">Uncharacterized protein</fullName>
    </submittedName>
</protein>
<comment type="caution">
    <text evidence="2">The sequence shown here is derived from an EMBL/GenBank/DDBJ whole genome shotgun (WGS) entry which is preliminary data.</text>
</comment>
<name>A0A9D4IDL7_DREPO</name>
<evidence type="ECO:0000313" key="2">
    <source>
        <dbReference type="EMBL" id="KAH3768502.1"/>
    </source>
</evidence>
<keyword evidence="3" id="KW-1185">Reference proteome</keyword>
<sequence>MKIAVTSCNSQRPGGQNVVSWIIATKGGMTYAFQEVVLSGSFSVDNDRGFTFRRRLNLKDKKEGSTRDFYPEQKHTTTATGRYDRGFRASDPERVCTEKVKQPGSNFPKTSSVVRINKSRPVNHFSKSATVLQQIYNIPNILHLFN</sequence>
<feature type="compositionally biased region" description="Basic and acidic residues" evidence="1">
    <location>
        <begin position="63"/>
        <end position="75"/>
    </location>
</feature>
<proteinExistence type="predicted"/>
<dbReference type="AlphaFoldDB" id="A0A9D4IDL7"/>
<dbReference type="Proteomes" id="UP000828390">
    <property type="component" value="Unassembled WGS sequence"/>
</dbReference>
<reference evidence="2" key="2">
    <citation type="submission" date="2020-11" db="EMBL/GenBank/DDBJ databases">
        <authorList>
            <person name="McCartney M.A."/>
            <person name="Auch B."/>
            <person name="Kono T."/>
            <person name="Mallez S."/>
            <person name="Becker A."/>
            <person name="Gohl D.M."/>
            <person name="Silverstein K.A.T."/>
            <person name="Koren S."/>
            <person name="Bechman K.B."/>
            <person name="Herman A."/>
            <person name="Abrahante J.E."/>
            <person name="Garbe J."/>
        </authorList>
    </citation>
    <scope>NUCLEOTIDE SEQUENCE</scope>
    <source>
        <strain evidence="2">Duluth1</strain>
        <tissue evidence="2">Whole animal</tissue>
    </source>
</reference>
<accession>A0A9D4IDL7</accession>